<keyword evidence="7" id="KW-1185">Reference proteome</keyword>
<comment type="similarity">
    <text evidence="1">Belongs to the LysR transcriptional regulatory family.</text>
</comment>
<accession>A0A2T5V9U0</accession>
<evidence type="ECO:0000256" key="2">
    <source>
        <dbReference type="ARBA" id="ARBA00023015"/>
    </source>
</evidence>
<dbReference type="Proteomes" id="UP000244081">
    <property type="component" value="Unassembled WGS sequence"/>
</dbReference>
<dbReference type="InterPro" id="IPR005119">
    <property type="entry name" value="LysR_subst-bd"/>
</dbReference>
<dbReference type="PANTHER" id="PTHR30537">
    <property type="entry name" value="HTH-TYPE TRANSCRIPTIONAL REGULATOR"/>
    <property type="match status" value="1"/>
</dbReference>
<dbReference type="InterPro" id="IPR000847">
    <property type="entry name" value="LysR_HTH_N"/>
</dbReference>
<dbReference type="PANTHER" id="PTHR30537:SF3">
    <property type="entry name" value="TRANSCRIPTIONAL REGULATORY PROTEIN"/>
    <property type="match status" value="1"/>
</dbReference>
<dbReference type="Pfam" id="PF03466">
    <property type="entry name" value="LysR_substrate"/>
    <property type="match status" value="1"/>
</dbReference>
<feature type="domain" description="HTH lysR-type" evidence="5">
    <location>
        <begin position="1"/>
        <end position="59"/>
    </location>
</feature>
<proteinExistence type="inferred from homology"/>
<evidence type="ECO:0000259" key="5">
    <source>
        <dbReference type="PROSITE" id="PS50931"/>
    </source>
</evidence>
<sequence length="310" mass="33231">MENIAALRSLVAACETGSLSAAARRLGITQPAVSQQIAALEQSLGLTLVVRGRNGVRPTEAGSLAVSHGVEVLARLSQMQDALAALRSSPDGRLGLACAFLVAQSLLVPVLADLRRTHPKLKIEFRATDDLVDLVEAGLDLAIQASTDGARNGTVRKLAEIELCLVASRSYLDRVGRPKVPADLLPLDYIQYRDDPAENTIVFADGGTAPVTVSFAAQMPNLILHAVQNHLGFAKAPRYLMADLLARGDAEIILPERPLVPKLLYLIRAPGLAASRRVSLFMDRFIEELARTPDIELARDLRSVAAPEGS</sequence>
<name>A0A2T5V9U0_9HYPH</name>
<dbReference type="Gene3D" id="1.10.10.10">
    <property type="entry name" value="Winged helix-like DNA-binding domain superfamily/Winged helix DNA-binding domain"/>
    <property type="match status" value="1"/>
</dbReference>
<keyword evidence="3" id="KW-0238">DNA-binding</keyword>
<dbReference type="InterPro" id="IPR058163">
    <property type="entry name" value="LysR-type_TF_proteobact-type"/>
</dbReference>
<evidence type="ECO:0000256" key="3">
    <source>
        <dbReference type="ARBA" id="ARBA00023125"/>
    </source>
</evidence>
<keyword evidence="2" id="KW-0805">Transcription regulation</keyword>
<evidence type="ECO:0000256" key="1">
    <source>
        <dbReference type="ARBA" id="ARBA00009437"/>
    </source>
</evidence>
<dbReference type="PROSITE" id="PS50931">
    <property type="entry name" value="HTH_LYSR"/>
    <property type="match status" value="1"/>
</dbReference>
<dbReference type="GO" id="GO:0043565">
    <property type="term" value="F:sequence-specific DNA binding"/>
    <property type="evidence" value="ECO:0007669"/>
    <property type="project" value="TreeGrafter"/>
</dbReference>
<dbReference type="FunFam" id="1.10.10.10:FF:000001">
    <property type="entry name" value="LysR family transcriptional regulator"/>
    <property type="match status" value="1"/>
</dbReference>
<dbReference type="Pfam" id="PF00126">
    <property type="entry name" value="HTH_1"/>
    <property type="match status" value="1"/>
</dbReference>
<dbReference type="SUPFAM" id="SSF46785">
    <property type="entry name" value="Winged helix' DNA-binding domain"/>
    <property type="match status" value="1"/>
</dbReference>
<dbReference type="EMBL" id="QAYG01000004">
    <property type="protein sequence ID" value="PTW60517.1"/>
    <property type="molecule type" value="Genomic_DNA"/>
</dbReference>
<organism evidence="6 7">
    <name type="scientific">Breoghania corrubedonensis</name>
    <dbReference type="NCBI Taxonomy" id="665038"/>
    <lineage>
        <taxon>Bacteria</taxon>
        <taxon>Pseudomonadati</taxon>
        <taxon>Pseudomonadota</taxon>
        <taxon>Alphaproteobacteria</taxon>
        <taxon>Hyphomicrobiales</taxon>
        <taxon>Stappiaceae</taxon>
        <taxon>Breoghania</taxon>
    </lineage>
</organism>
<evidence type="ECO:0000313" key="7">
    <source>
        <dbReference type="Proteomes" id="UP000244081"/>
    </source>
</evidence>
<evidence type="ECO:0000313" key="6">
    <source>
        <dbReference type="EMBL" id="PTW60517.1"/>
    </source>
</evidence>
<evidence type="ECO:0000256" key="4">
    <source>
        <dbReference type="ARBA" id="ARBA00023163"/>
    </source>
</evidence>
<dbReference type="AlphaFoldDB" id="A0A2T5V9U0"/>
<keyword evidence="4" id="KW-0804">Transcription</keyword>
<dbReference type="PRINTS" id="PR00039">
    <property type="entry name" value="HTHLYSR"/>
</dbReference>
<dbReference type="GO" id="GO:0006351">
    <property type="term" value="P:DNA-templated transcription"/>
    <property type="evidence" value="ECO:0007669"/>
    <property type="project" value="TreeGrafter"/>
</dbReference>
<dbReference type="InterPro" id="IPR036390">
    <property type="entry name" value="WH_DNA-bd_sf"/>
</dbReference>
<protein>
    <submittedName>
        <fullName evidence="6">LysR family transcriptional regulator</fullName>
    </submittedName>
</protein>
<dbReference type="InterPro" id="IPR036388">
    <property type="entry name" value="WH-like_DNA-bd_sf"/>
</dbReference>
<dbReference type="Gene3D" id="3.40.190.290">
    <property type="match status" value="1"/>
</dbReference>
<comment type="caution">
    <text evidence="6">The sequence shown here is derived from an EMBL/GenBank/DDBJ whole genome shotgun (WGS) entry which is preliminary data.</text>
</comment>
<gene>
    <name evidence="6" type="ORF">C8N35_104140</name>
</gene>
<reference evidence="6 7" key="1">
    <citation type="submission" date="2018-04" db="EMBL/GenBank/DDBJ databases">
        <title>Genomic Encyclopedia of Archaeal and Bacterial Type Strains, Phase II (KMG-II): from individual species to whole genera.</title>
        <authorList>
            <person name="Goeker M."/>
        </authorList>
    </citation>
    <scope>NUCLEOTIDE SEQUENCE [LARGE SCALE GENOMIC DNA]</scope>
    <source>
        <strain evidence="6 7">DSM 23382</strain>
    </source>
</reference>
<dbReference type="GO" id="GO:0003700">
    <property type="term" value="F:DNA-binding transcription factor activity"/>
    <property type="evidence" value="ECO:0007669"/>
    <property type="project" value="InterPro"/>
</dbReference>
<dbReference type="SUPFAM" id="SSF53850">
    <property type="entry name" value="Periplasmic binding protein-like II"/>
    <property type="match status" value="1"/>
</dbReference>